<evidence type="ECO:0000313" key="3">
    <source>
        <dbReference type="Proteomes" id="UP001060371"/>
    </source>
</evidence>
<proteinExistence type="predicted"/>
<keyword evidence="3" id="KW-1185">Reference proteome</keyword>
<feature type="transmembrane region" description="Helical" evidence="1">
    <location>
        <begin position="6"/>
        <end position="26"/>
    </location>
</feature>
<protein>
    <submittedName>
        <fullName evidence="2">Uncharacterized protein</fullName>
    </submittedName>
</protein>
<keyword evidence="1" id="KW-1133">Transmembrane helix</keyword>
<dbReference type="EMBL" id="OP068342">
    <property type="protein sequence ID" value="UVG35051.1"/>
    <property type="molecule type" value="Genomic_DNA"/>
</dbReference>
<keyword evidence="1" id="KW-0812">Transmembrane</keyword>
<reference evidence="2" key="1">
    <citation type="submission" date="2022-07" db="EMBL/GenBank/DDBJ databases">
        <authorList>
            <person name="Adams L.M."/>
            <person name="Freeman R.E."/>
            <person name="Laschanzky S.A."/>
            <person name="Martinez L.Angel."/>
            <person name="Morben M.S."/>
            <person name="Bowder D.M."/>
            <person name="Doyle E.L."/>
            <person name="Butela K.A."/>
            <person name="Garlena R.A."/>
            <person name="Russell D.A."/>
            <person name="Jacobs-Sera D."/>
            <person name="Hatfull G.F."/>
        </authorList>
    </citation>
    <scope>NUCLEOTIDE SEQUENCE</scope>
</reference>
<dbReference type="Proteomes" id="UP001060371">
    <property type="component" value="Segment"/>
</dbReference>
<accession>A0A976YGX4</accession>
<sequence>MIDGLPMVIVYLTMLVVAGRMVWAMVQR</sequence>
<evidence type="ECO:0000313" key="2">
    <source>
        <dbReference type="EMBL" id="UVG35051.1"/>
    </source>
</evidence>
<organism evidence="2 3">
    <name type="scientific">Gordonia phage ViaConlectus</name>
    <dbReference type="NCBI Taxonomy" id="2972515"/>
    <lineage>
        <taxon>Viruses</taxon>
        <taxon>Duplodnaviria</taxon>
        <taxon>Heunggongvirae</taxon>
        <taxon>Uroviricota</taxon>
        <taxon>Caudoviricetes</taxon>
        <taxon>Stackebrandtviridae</taxon>
        <taxon>Schenleyvirinae</taxon>
        <taxon>Zitchvirus</taxon>
        <taxon>Zitchvirus viaconlectus</taxon>
    </lineage>
</organism>
<gene>
    <name evidence="2" type="primary">70</name>
    <name evidence="2" type="ORF">SEA_VIACONLECTUS_70</name>
</gene>
<keyword evidence="1" id="KW-0472">Membrane</keyword>
<name>A0A976YGX4_9CAUD</name>
<evidence type="ECO:0000256" key="1">
    <source>
        <dbReference type="SAM" id="Phobius"/>
    </source>
</evidence>